<evidence type="ECO:0000256" key="2">
    <source>
        <dbReference type="ARBA" id="ARBA00022723"/>
    </source>
</evidence>
<evidence type="ECO:0000313" key="6">
    <source>
        <dbReference type="Proteomes" id="UP000070155"/>
    </source>
</evidence>
<protein>
    <recommendedName>
        <fullName evidence="4">Ribonuclease PIN domain-containing protein</fullName>
    </recommendedName>
</protein>
<reference evidence="5 6" key="1">
    <citation type="journal article" date="2016" name="Sci. Rep.">
        <title>Metabolic traits of an uncultured archaeal lineage -MSBL1- from brine pools of the Red Sea.</title>
        <authorList>
            <person name="Mwirichia R."/>
            <person name="Alam I."/>
            <person name="Rashid M."/>
            <person name="Vinu M."/>
            <person name="Ba-Alawi W."/>
            <person name="Anthony Kamau A."/>
            <person name="Kamanda Ngugi D."/>
            <person name="Goker M."/>
            <person name="Klenk H.P."/>
            <person name="Bajic V."/>
            <person name="Stingl U."/>
        </authorList>
    </citation>
    <scope>NUCLEOTIDE SEQUENCE [LARGE SCALE GENOMIC DNA]</scope>
    <source>
        <strain evidence="5">SCGC-AAA259I07</strain>
    </source>
</reference>
<dbReference type="PANTHER" id="PTHR12814:SF2">
    <property type="entry name" value="RNA-BINDING PROTEIN NOB1"/>
    <property type="match status" value="1"/>
</dbReference>
<dbReference type="EMBL" id="LHXQ01000026">
    <property type="protein sequence ID" value="KXA94839.1"/>
    <property type="molecule type" value="Genomic_DNA"/>
</dbReference>
<dbReference type="CDD" id="cd09876">
    <property type="entry name" value="PIN_Nob1-like"/>
    <property type="match status" value="1"/>
</dbReference>
<dbReference type="GO" id="GO:0004521">
    <property type="term" value="F:RNA endonuclease activity"/>
    <property type="evidence" value="ECO:0007669"/>
    <property type="project" value="TreeGrafter"/>
</dbReference>
<accession>A0A133UL09</accession>
<evidence type="ECO:0000256" key="1">
    <source>
        <dbReference type="ARBA" id="ARBA00022722"/>
    </source>
</evidence>
<evidence type="ECO:0000259" key="4">
    <source>
        <dbReference type="Pfam" id="PF17146"/>
    </source>
</evidence>
<gene>
    <name evidence="5" type="ORF">AKJ36_02140</name>
</gene>
<dbReference type="Gene3D" id="3.40.50.1010">
    <property type="entry name" value="5'-nuclease"/>
    <property type="match status" value="1"/>
</dbReference>
<comment type="caution">
    <text evidence="5">The sequence shown here is derived from an EMBL/GenBank/DDBJ whole genome shotgun (WGS) entry which is preliminary data.</text>
</comment>
<evidence type="ECO:0000256" key="3">
    <source>
        <dbReference type="ARBA" id="ARBA00022801"/>
    </source>
</evidence>
<sequence length="152" mass="17320">MIGGFTPNLRKTTQYIVPRVLEEARSLPVKLKIETAVSSGQIKIREPSKEAVERVMEKVEKTKDRLSETDVQILALAEELRGSRKRPEIITDDYAIQNIAEVLKIPYSQVAQPGISDVYEWEMKCPACGRVYEEDIKKCRACGSKLRRKPKD</sequence>
<keyword evidence="3" id="KW-0378">Hydrolase</keyword>
<dbReference type="GO" id="GO:0030688">
    <property type="term" value="C:preribosome, small subunit precursor"/>
    <property type="evidence" value="ECO:0007669"/>
    <property type="project" value="TreeGrafter"/>
</dbReference>
<dbReference type="GO" id="GO:0030490">
    <property type="term" value="P:maturation of SSU-rRNA"/>
    <property type="evidence" value="ECO:0007669"/>
    <property type="project" value="TreeGrafter"/>
</dbReference>
<dbReference type="GO" id="GO:0016787">
    <property type="term" value="F:hydrolase activity"/>
    <property type="evidence" value="ECO:0007669"/>
    <property type="project" value="UniProtKB-KW"/>
</dbReference>
<dbReference type="InterPro" id="IPR039907">
    <property type="entry name" value="NOB1"/>
</dbReference>
<keyword evidence="2" id="KW-0479">Metal-binding</keyword>
<keyword evidence="6" id="KW-1185">Reference proteome</keyword>
<dbReference type="AlphaFoldDB" id="A0A133UL09"/>
<dbReference type="Proteomes" id="UP000070155">
    <property type="component" value="Unassembled WGS sequence"/>
</dbReference>
<feature type="domain" description="Ribonuclease PIN" evidence="4">
    <location>
        <begin position="12"/>
        <end position="80"/>
    </location>
</feature>
<proteinExistence type="predicted"/>
<dbReference type="InterPro" id="IPR033411">
    <property type="entry name" value="Ribonuclease_PIN"/>
</dbReference>
<evidence type="ECO:0000313" key="5">
    <source>
        <dbReference type="EMBL" id="KXA94839.1"/>
    </source>
</evidence>
<dbReference type="Pfam" id="PF17146">
    <property type="entry name" value="PIN_6"/>
    <property type="match status" value="1"/>
</dbReference>
<name>A0A133UL09_9EURY</name>
<keyword evidence="1" id="KW-0540">Nuclease</keyword>
<organism evidence="5 6">
    <name type="scientific">candidate division MSBL1 archaeon SCGC-AAA259I07</name>
    <dbReference type="NCBI Taxonomy" id="1698266"/>
    <lineage>
        <taxon>Archaea</taxon>
        <taxon>Methanobacteriati</taxon>
        <taxon>Methanobacteriota</taxon>
        <taxon>candidate division MSBL1</taxon>
    </lineage>
</organism>
<dbReference type="GO" id="GO:0046872">
    <property type="term" value="F:metal ion binding"/>
    <property type="evidence" value="ECO:0007669"/>
    <property type="project" value="UniProtKB-KW"/>
</dbReference>
<dbReference type="PANTHER" id="PTHR12814">
    <property type="entry name" value="RNA-BINDING PROTEIN NOB1"/>
    <property type="match status" value="1"/>
</dbReference>